<proteinExistence type="predicted"/>
<accession>A0AAD6QY59</accession>
<sequence length="129" mass="14424">MHTDVQRSENLALGFSTLRSIYEDIPIKVQEINLESIHFLHPGLPRVALSCHSWSFSSSVVESKKIIDLPFLEVPLIAFDDQAPLTWKVLKVLVHGFMGAWQVFNAGLNPPKIPQVNCMLSLQGSACLR</sequence>
<keyword evidence="2" id="KW-1185">Reference proteome</keyword>
<evidence type="ECO:0000313" key="1">
    <source>
        <dbReference type="EMBL" id="KAJ6998092.1"/>
    </source>
</evidence>
<dbReference type="Proteomes" id="UP001164929">
    <property type="component" value="Chromosome 5"/>
</dbReference>
<organism evidence="1 2">
    <name type="scientific">Populus alba x Populus x berolinensis</name>
    <dbReference type="NCBI Taxonomy" id="444605"/>
    <lineage>
        <taxon>Eukaryota</taxon>
        <taxon>Viridiplantae</taxon>
        <taxon>Streptophyta</taxon>
        <taxon>Embryophyta</taxon>
        <taxon>Tracheophyta</taxon>
        <taxon>Spermatophyta</taxon>
        <taxon>Magnoliopsida</taxon>
        <taxon>eudicotyledons</taxon>
        <taxon>Gunneridae</taxon>
        <taxon>Pentapetalae</taxon>
        <taxon>rosids</taxon>
        <taxon>fabids</taxon>
        <taxon>Malpighiales</taxon>
        <taxon>Salicaceae</taxon>
        <taxon>Saliceae</taxon>
        <taxon>Populus</taxon>
    </lineage>
</organism>
<dbReference type="EMBL" id="JAQIZT010000005">
    <property type="protein sequence ID" value="KAJ6998092.1"/>
    <property type="molecule type" value="Genomic_DNA"/>
</dbReference>
<dbReference type="AlphaFoldDB" id="A0AAD6QY59"/>
<comment type="caution">
    <text evidence="1">The sequence shown here is derived from an EMBL/GenBank/DDBJ whole genome shotgun (WGS) entry which is preliminary data.</text>
</comment>
<gene>
    <name evidence="1" type="ORF">NC653_014330</name>
</gene>
<evidence type="ECO:0000313" key="2">
    <source>
        <dbReference type="Proteomes" id="UP001164929"/>
    </source>
</evidence>
<protein>
    <submittedName>
        <fullName evidence="1">Uncharacterized protein</fullName>
    </submittedName>
</protein>
<reference evidence="1" key="1">
    <citation type="journal article" date="2023" name="Mol. Ecol. Resour.">
        <title>Chromosome-level genome assembly of a triploid poplar Populus alba 'Berolinensis'.</title>
        <authorList>
            <person name="Chen S."/>
            <person name="Yu Y."/>
            <person name="Wang X."/>
            <person name="Wang S."/>
            <person name="Zhang T."/>
            <person name="Zhou Y."/>
            <person name="He R."/>
            <person name="Meng N."/>
            <person name="Wang Y."/>
            <person name="Liu W."/>
            <person name="Liu Z."/>
            <person name="Liu J."/>
            <person name="Guo Q."/>
            <person name="Huang H."/>
            <person name="Sederoff R.R."/>
            <person name="Wang G."/>
            <person name="Qu G."/>
            <person name="Chen S."/>
        </authorList>
    </citation>
    <scope>NUCLEOTIDE SEQUENCE</scope>
    <source>
        <strain evidence="1">SC-2020</strain>
    </source>
</reference>
<name>A0AAD6QY59_9ROSI</name>